<dbReference type="InterPro" id="IPR013320">
    <property type="entry name" value="ConA-like_dom_sf"/>
</dbReference>
<dbReference type="Pfam" id="PF25390">
    <property type="entry name" value="WD40_RLD"/>
    <property type="match status" value="1"/>
</dbReference>
<organism evidence="8 9">
    <name type="scientific">Flavobacterium aquicola</name>
    <dbReference type="NCBI Taxonomy" id="1682742"/>
    <lineage>
        <taxon>Bacteria</taxon>
        <taxon>Pseudomonadati</taxon>
        <taxon>Bacteroidota</taxon>
        <taxon>Flavobacteriia</taxon>
        <taxon>Flavobacteriales</taxon>
        <taxon>Flavobacteriaceae</taxon>
        <taxon>Flavobacterium</taxon>
    </lineage>
</organism>
<evidence type="ECO:0000256" key="1">
    <source>
        <dbReference type="ARBA" id="ARBA00022658"/>
    </source>
</evidence>
<evidence type="ECO:0000256" key="3">
    <source>
        <dbReference type="ARBA" id="ARBA00022737"/>
    </source>
</evidence>
<feature type="region of interest" description="Disordered" evidence="4">
    <location>
        <begin position="46"/>
        <end position="65"/>
    </location>
</feature>
<comment type="caution">
    <text evidence="8">The sequence shown here is derived from an EMBL/GenBank/DDBJ whole genome shotgun (WGS) entry which is preliminary data.</text>
</comment>
<sequence>MKKTLLFILILLSYFHTKAQCWKTMAAGYSHTAAVRTDGTLWTWGSNDQGQLGNSSPTSKNAPAKMGTDNDWETVAAGWGHTVALKTDGSLWAWGYGGLGQIGNGSFTTNFNAPQQIGIAKNWQTIVTGHGHTAALKTDGSLWAWGNNFSGQLGIGNSLDRNTPTRVGTANDWQLVAAGKLHTVALKKDGTLWTWGNNTYGTLGDGTTTKKTSPVQIGTENNWKTISAGSDHTIAIKKDGTLWAWGDNTYGALGDGTTTNKLVPTQIGSSADWKTIDGGVNYTIAVKTDGTLWAWGFNSDGELGNGTKINSLVPLQIGTENNWQMIDGGSVHTVAIKTDESLWTWGSNSLGQLGDETSIDKNVPTVLNCIGSLIVTTKQINISCINYDGGSAYIASISGGTAPYSYLWSNGDTTASITGLKAGDYSCTITDANMLSITKSFVIIEPSPLFATTTSTNTDCNGNNNGIITIIANGGTAPYQYGISNMVFQPSNVFTNLSPGTYELYVKDFNGCTVSNTIIITVNYTPPPTAAAQTFNTGATVTNLQAVGANIQWYNDITDGTALDLSAALKTGKYYVSQTINGCESSRTAVDVIITTVSANEPIPTNGLLAYYPFTGNANDTSGKGNNGIATDVTLTEDRFGKSNSAYFFNGTSSNIESDIANYPLKGGSRTITGWFKMADPINSAESDFCLLNYGNINDPNYWFKISFYRKGYLDMQFDSKTFSSQENYFNDEWTFFAMTFDETNNNYSLYINGVYKMGGTASLYTNGFNTFFRIGRNKLDNYFEGAIDDIGIWNRVLTQEEITGLYTPAPVNNDLFTLIPDSNFEQKLIDLEIDSGSTDGKVLTSKISTLTHLNVSNSSISDLTGIQDFAQLTDLYCNQNQLTALNVSKNTFLKTLDCNNNKIETLDVSKNIALDTLSSYSNRLTALDVKINKALKKLDCGSNQISTLDVSANTDLIFLGCNTSLLTTLDVSKNTALKLLDCRENKLTNLDVSTIGTLTELYCQSNQLTNLDISKNKALEFLNCSKNLLTTLNVSVNTALVGLYSNSNQLTNLNLKNGNNTNLAYLNFKINPNLSCIQVDDINYSNENWSTKKDATANFNTDCQNSNQFTYIPDSNFEQKLIDLGIDTDGLNGKITIADISAVTTLDLSNSNIKDLTGIESFTALNILDCSNNQLVILDLSKNTKLQILYVTGNPLVYINLQNGNNHNFIVKSITDKKLSSTGGTTFLGITTLGCIKVDNADYSNANWSKIKETTTMYSETCTLGLEDSQFSKAAVYPNPTKGEVNILNIAVEKATVYNVSGQLVKTFTLDSANTNNTINLSGLPKGVYFVYLINQDVASVKKVIVE</sequence>
<dbReference type="Pfam" id="PF13540">
    <property type="entry name" value="RCC1_2"/>
    <property type="match status" value="1"/>
</dbReference>
<feature type="chain" id="PRO_5017709123" evidence="5">
    <location>
        <begin position="20"/>
        <end position="1348"/>
    </location>
</feature>
<dbReference type="NCBIfam" id="TIGR04183">
    <property type="entry name" value="Por_Secre_tail"/>
    <property type="match status" value="1"/>
</dbReference>
<dbReference type="RefSeq" id="WP_115813085.1">
    <property type="nucleotide sequence ID" value="NZ_QUNI01000005.1"/>
</dbReference>
<dbReference type="SUPFAM" id="SSF50985">
    <property type="entry name" value="RCC1/BLIP-II"/>
    <property type="match status" value="2"/>
</dbReference>
<dbReference type="GO" id="GO:0005085">
    <property type="term" value="F:guanyl-nucleotide exchange factor activity"/>
    <property type="evidence" value="ECO:0007669"/>
    <property type="project" value="TreeGrafter"/>
</dbReference>
<dbReference type="InterPro" id="IPR025667">
    <property type="entry name" value="SprB_repeat"/>
</dbReference>
<dbReference type="InterPro" id="IPR032675">
    <property type="entry name" value="LRR_dom_sf"/>
</dbReference>
<evidence type="ECO:0000313" key="8">
    <source>
        <dbReference type="EMBL" id="REG98995.1"/>
    </source>
</evidence>
<dbReference type="InterPro" id="IPR026444">
    <property type="entry name" value="Secre_tail"/>
</dbReference>
<evidence type="ECO:0000256" key="4">
    <source>
        <dbReference type="SAM" id="MobiDB-lite"/>
    </source>
</evidence>
<feature type="signal peptide" evidence="5">
    <location>
        <begin position="1"/>
        <end position="19"/>
    </location>
</feature>
<dbReference type="InterPro" id="IPR009091">
    <property type="entry name" value="RCC1/BLIP-II"/>
</dbReference>
<dbReference type="InterPro" id="IPR058923">
    <property type="entry name" value="RCC1-like_dom"/>
</dbReference>
<dbReference type="Gene3D" id="3.80.10.10">
    <property type="entry name" value="Ribonuclease Inhibitor"/>
    <property type="match status" value="2"/>
</dbReference>
<keyword evidence="2 5" id="KW-0732">Signal</keyword>
<dbReference type="Pfam" id="PF18962">
    <property type="entry name" value="Por_Secre_tail"/>
    <property type="match status" value="1"/>
</dbReference>
<dbReference type="Pfam" id="PF13573">
    <property type="entry name" value="SprB"/>
    <property type="match status" value="2"/>
</dbReference>
<dbReference type="EMBL" id="QUNI01000005">
    <property type="protein sequence ID" value="REG98995.1"/>
    <property type="molecule type" value="Genomic_DNA"/>
</dbReference>
<dbReference type="PANTHER" id="PTHR45982">
    <property type="entry name" value="REGULATOR OF CHROMOSOME CONDENSATION"/>
    <property type="match status" value="1"/>
</dbReference>
<reference evidence="8 9" key="1">
    <citation type="submission" date="2018-08" db="EMBL/GenBank/DDBJ databases">
        <title>Genomic Encyclopedia of Archaeal and Bacterial Type Strains, Phase II (KMG-II): from individual species to whole genera.</title>
        <authorList>
            <person name="Goeker M."/>
        </authorList>
    </citation>
    <scope>NUCLEOTIDE SEQUENCE [LARGE SCALE GENOMIC DNA]</scope>
    <source>
        <strain evidence="8 9">DSM 100880</strain>
    </source>
</reference>
<accession>A0A3E0ELI6</accession>
<dbReference type="OrthoDB" id="1081439at2"/>
<feature type="domain" description="RCC1-like" evidence="7">
    <location>
        <begin position="22"/>
        <end position="218"/>
    </location>
</feature>
<dbReference type="Proteomes" id="UP000257136">
    <property type="component" value="Unassembled WGS sequence"/>
</dbReference>
<dbReference type="PANTHER" id="PTHR45982:SF1">
    <property type="entry name" value="REGULATOR OF CHROMOSOME CONDENSATION"/>
    <property type="match status" value="1"/>
</dbReference>
<dbReference type="PROSITE" id="PS00626">
    <property type="entry name" value="RCC1_2"/>
    <property type="match status" value="3"/>
</dbReference>
<dbReference type="Gene3D" id="2.60.40.740">
    <property type="match status" value="2"/>
</dbReference>
<keyword evidence="3" id="KW-0677">Repeat</keyword>
<protein>
    <submittedName>
        <fullName evidence="8">Putative secreted protein (Por secretion system target)</fullName>
    </submittedName>
</protein>
<proteinExistence type="predicted"/>
<feature type="domain" description="Secretion system C-terminal sorting" evidence="6">
    <location>
        <begin position="1277"/>
        <end position="1347"/>
    </location>
</feature>
<evidence type="ECO:0000313" key="9">
    <source>
        <dbReference type="Proteomes" id="UP000257136"/>
    </source>
</evidence>
<dbReference type="Gene3D" id="2.60.120.200">
    <property type="match status" value="1"/>
</dbReference>
<keyword evidence="1" id="KW-0344">Guanine-nucleotide releasing factor</keyword>
<feature type="compositionally biased region" description="Polar residues" evidence="4">
    <location>
        <begin position="46"/>
        <end position="61"/>
    </location>
</feature>
<dbReference type="SUPFAM" id="SSF49899">
    <property type="entry name" value="Concanavalin A-like lectins/glucanases"/>
    <property type="match status" value="1"/>
</dbReference>
<dbReference type="GO" id="GO:0004553">
    <property type="term" value="F:hydrolase activity, hydrolyzing O-glycosyl compounds"/>
    <property type="evidence" value="ECO:0007669"/>
    <property type="project" value="UniProtKB-ARBA"/>
</dbReference>
<evidence type="ECO:0000259" key="7">
    <source>
        <dbReference type="Pfam" id="PF25390"/>
    </source>
</evidence>
<evidence type="ECO:0000256" key="5">
    <source>
        <dbReference type="SAM" id="SignalP"/>
    </source>
</evidence>
<name>A0A3E0ELI6_9FLAO</name>
<dbReference type="InterPro" id="IPR051553">
    <property type="entry name" value="Ran_GTPase-activating"/>
</dbReference>
<dbReference type="Pfam" id="PF00415">
    <property type="entry name" value="RCC1"/>
    <property type="match status" value="2"/>
</dbReference>
<dbReference type="PRINTS" id="PR00633">
    <property type="entry name" value="RCCNDNSATION"/>
</dbReference>
<dbReference type="GO" id="GO:0005737">
    <property type="term" value="C:cytoplasm"/>
    <property type="evidence" value="ECO:0007669"/>
    <property type="project" value="TreeGrafter"/>
</dbReference>
<dbReference type="InterPro" id="IPR000408">
    <property type="entry name" value="Reg_chr_condens"/>
</dbReference>
<dbReference type="Gene3D" id="2.130.10.30">
    <property type="entry name" value="Regulator of chromosome condensation 1/beta-lactamase-inhibitor protein II"/>
    <property type="match status" value="2"/>
</dbReference>
<dbReference type="Pfam" id="PF13385">
    <property type="entry name" value="Laminin_G_3"/>
    <property type="match status" value="1"/>
</dbReference>
<gene>
    <name evidence="8" type="ORF">C8P67_105160</name>
</gene>
<dbReference type="SUPFAM" id="SSF52058">
    <property type="entry name" value="L domain-like"/>
    <property type="match status" value="2"/>
</dbReference>
<dbReference type="PROSITE" id="PS50012">
    <property type="entry name" value="RCC1_3"/>
    <property type="match status" value="6"/>
</dbReference>
<keyword evidence="9" id="KW-1185">Reference proteome</keyword>
<dbReference type="GO" id="GO:0005975">
    <property type="term" value="P:carbohydrate metabolic process"/>
    <property type="evidence" value="ECO:0007669"/>
    <property type="project" value="UniProtKB-ARBA"/>
</dbReference>
<evidence type="ECO:0000259" key="6">
    <source>
        <dbReference type="Pfam" id="PF18962"/>
    </source>
</evidence>
<evidence type="ECO:0000256" key="2">
    <source>
        <dbReference type="ARBA" id="ARBA00022729"/>
    </source>
</evidence>